<name>A0A3N0UZB4_9PROT</name>
<dbReference type="InterPro" id="IPR016633">
    <property type="entry name" value="EarP"/>
</dbReference>
<comment type="similarity">
    <text evidence="4">Belongs to the glycosyltransferase 104 family.</text>
</comment>
<evidence type="ECO:0000256" key="7">
    <source>
        <dbReference type="ARBA" id="ARBA00048472"/>
    </source>
</evidence>
<keyword evidence="1" id="KW-0328">Glycosyltransferase</keyword>
<reference evidence="8 9" key="1">
    <citation type="submission" date="2018-10" db="EMBL/GenBank/DDBJ databases">
        <authorList>
            <person name="Chen W.-M."/>
        </authorList>
    </citation>
    <scope>NUCLEOTIDE SEQUENCE [LARGE SCALE GENOMIC DNA]</scope>
    <source>
        <strain evidence="8 9">H-5</strain>
    </source>
</reference>
<evidence type="ECO:0000256" key="4">
    <source>
        <dbReference type="ARBA" id="ARBA00024346"/>
    </source>
</evidence>
<keyword evidence="8" id="KW-0648">Protein biosynthesis</keyword>
<dbReference type="RefSeq" id="WP_123237644.1">
    <property type="nucleotide sequence ID" value="NZ_RJVP01000004.1"/>
</dbReference>
<evidence type="ECO:0000256" key="5">
    <source>
        <dbReference type="ARBA" id="ARBA00024416"/>
    </source>
</evidence>
<dbReference type="NCBIfam" id="TIGR03837">
    <property type="entry name" value="efp_Arg_rhamno"/>
    <property type="match status" value="1"/>
</dbReference>
<evidence type="ECO:0000256" key="1">
    <source>
        <dbReference type="ARBA" id="ARBA00022676"/>
    </source>
</evidence>
<dbReference type="GO" id="GO:0106361">
    <property type="term" value="F:protein-arginine rhamnosyltransferase activity"/>
    <property type="evidence" value="ECO:0007669"/>
    <property type="project" value="InterPro"/>
</dbReference>
<proteinExistence type="inferred from homology"/>
<evidence type="ECO:0000313" key="8">
    <source>
        <dbReference type="EMBL" id="ROH85870.1"/>
    </source>
</evidence>
<sequence>MSVRQQRWDIFCRVIDNYGDIGVCWRLARQLAHEHGRELRLWVDDLTVAAKLIPGLRDDAENQQIDGITVRAWQPAFVVDEAAEVVIEAFACELPDPYLHAMAMRSTAPVWINLDYLTAEAWTQGFHLQPSPHPRWPLRKTFYFPGFDADTGGLLREQDLFTRRDACQVNAGMRSRTALRVSLFCYPHAPIAALLQSMADSPRAVHCLVPESSIVPQIAAFFGLPAIRAGERQQQGALTLDILPFLTQDDYDQLLWSCDLNFVRGEDSWIRALWAAKPFVWQPYRQQDALHLVKLQAFLERYQADAVLKQLHAAWVAGPWQTQAWQAVVDQLPSLQTQAKQRCAQLAELPDLAAKLVIFCENFS</sequence>
<comment type="catalytic activity">
    <reaction evidence="7">
        <text>dTDP-beta-L-rhamnose + L-arginyl-[protein] = N(omega)-(alpha-L-rhamnosyl)-L-arginyl-[protein] + dTDP + H(+)</text>
        <dbReference type="Rhea" id="RHEA:66692"/>
        <dbReference type="Rhea" id="RHEA-COMP:10532"/>
        <dbReference type="Rhea" id="RHEA-COMP:17096"/>
        <dbReference type="ChEBI" id="CHEBI:15378"/>
        <dbReference type="ChEBI" id="CHEBI:29965"/>
        <dbReference type="ChEBI" id="CHEBI:57510"/>
        <dbReference type="ChEBI" id="CHEBI:58369"/>
        <dbReference type="ChEBI" id="CHEBI:167445"/>
    </reaction>
    <physiologicalReaction direction="left-to-right" evidence="7">
        <dbReference type="Rhea" id="RHEA:66693"/>
    </physiologicalReaction>
</comment>
<keyword evidence="9" id="KW-1185">Reference proteome</keyword>
<dbReference type="EMBL" id="RJVP01000004">
    <property type="protein sequence ID" value="ROH85870.1"/>
    <property type="molecule type" value="Genomic_DNA"/>
</dbReference>
<organism evidence="8 9">
    <name type="scientific">Pseudomethylobacillus aquaticus</name>
    <dbReference type="NCBI Taxonomy" id="2676064"/>
    <lineage>
        <taxon>Bacteria</taxon>
        <taxon>Pseudomonadati</taxon>
        <taxon>Pseudomonadota</taxon>
        <taxon>Betaproteobacteria</taxon>
        <taxon>Nitrosomonadales</taxon>
        <taxon>Methylophilaceae</taxon>
        <taxon>Pseudomethylobacillus</taxon>
    </lineage>
</organism>
<dbReference type="AlphaFoldDB" id="A0A3N0UZB4"/>
<comment type="function">
    <text evidence="3">Protein-arginine rhamnosyltransferase that catalyzes the transfer of a single rhamnose to elongation factor P (EF-P) on 'Lys-32', a modification required for EF-P-dependent rescue of polyproline stalled ribosomes.</text>
</comment>
<dbReference type="GO" id="GO:0003746">
    <property type="term" value="F:translation elongation factor activity"/>
    <property type="evidence" value="ECO:0007669"/>
    <property type="project" value="UniProtKB-KW"/>
</dbReference>
<accession>A0A3N0UZB4</accession>
<comment type="caution">
    <text evidence="8">The sequence shown here is derived from an EMBL/GenBank/DDBJ whole genome shotgun (WGS) entry which is preliminary data.</text>
</comment>
<evidence type="ECO:0000256" key="6">
    <source>
        <dbReference type="ARBA" id="ARBA00030025"/>
    </source>
</evidence>
<dbReference type="Proteomes" id="UP000275137">
    <property type="component" value="Unassembled WGS sequence"/>
</dbReference>
<keyword evidence="2 8" id="KW-0808">Transferase</keyword>
<evidence type="ECO:0000256" key="2">
    <source>
        <dbReference type="ARBA" id="ARBA00022679"/>
    </source>
</evidence>
<evidence type="ECO:0000313" key="9">
    <source>
        <dbReference type="Proteomes" id="UP000275137"/>
    </source>
</evidence>
<dbReference type="PIRSF" id="PIRSF015557">
    <property type="entry name" value="UCP015557"/>
    <property type="match status" value="1"/>
</dbReference>
<keyword evidence="8" id="KW-0251">Elongation factor</keyword>
<gene>
    <name evidence="8" type="primary">earP</name>
    <name evidence="8" type="ORF">ED236_09055</name>
</gene>
<evidence type="ECO:0000256" key="3">
    <source>
        <dbReference type="ARBA" id="ARBA00024303"/>
    </source>
</evidence>
<dbReference type="Pfam" id="PF10093">
    <property type="entry name" value="EarP"/>
    <property type="match status" value="1"/>
</dbReference>
<protein>
    <recommendedName>
        <fullName evidence="5">Protein-arginine rhamnosyltransferase</fullName>
    </recommendedName>
    <alternativeName>
        <fullName evidence="6">EF-P arginine rhamnosyltransferase</fullName>
    </alternativeName>
</protein>